<dbReference type="SUPFAM" id="SSF81383">
    <property type="entry name" value="F-box domain"/>
    <property type="match status" value="1"/>
</dbReference>
<reference evidence="1 2" key="1">
    <citation type="submission" date="2020-01" db="EMBL/GenBank/DDBJ databases">
        <authorList>
            <person name="Gupta K D."/>
        </authorList>
    </citation>
    <scope>NUCLEOTIDE SEQUENCE [LARGE SCALE GENOMIC DNA]</scope>
</reference>
<dbReference type="EMBL" id="CACVBS010000035">
    <property type="protein sequence ID" value="CAA7262354.1"/>
    <property type="molecule type" value="Genomic_DNA"/>
</dbReference>
<keyword evidence="2" id="KW-1185">Reference proteome</keyword>
<dbReference type="AlphaFoldDB" id="A0A8S0W4Q4"/>
<dbReference type="OrthoDB" id="2916552at2759"/>
<protein>
    <recommendedName>
        <fullName evidence="3">F-box domain-containing protein</fullName>
    </recommendedName>
</protein>
<sequence>MPLMLLSEDLLSGIMECLDGVSMLSMALTCRLLYQIFRSARIQYIYELGVSSMQDSGSGRPAEELLAALRDRQNAWRGLNWKSVETVKASRPFTIIEHVAGAFAQAYGQFLSVSWLPSATRHGTLATTDMGSRIRDFVIDVAQDLVIVMHEEWTGGIGRANLYCRTISTSEPHPACSSPSPVSFEVRQLTNVMFSLKLEVASDVLFVTVWTGPALRLMIWNWKTGLLIHDSLDELAPLVFELDIVRRDVFILTSVADSGKIFVYQIDPTVSRAPVLIVTLSLPKNNVNIIRFTARSGQFQERPTPGTLFMPSPTSRTHVFSFEGEDRSCYTLFIRSSTFLRYVDQGCKGLEVPWSGWGEKETRLMEQRMEGDWRRYVHGHRVVCNSIDKQGVDVLDFSPFSTSKYSSPMPGSQGQQYFSGDPTVISKDEGSFEEDVVTRLPYHVASREVENTPHAYLIDEERIVGMMFRTDAFELTVYSF</sequence>
<dbReference type="InterPro" id="IPR036047">
    <property type="entry name" value="F-box-like_dom_sf"/>
</dbReference>
<name>A0A8S0W4Q4_CYCAE</name>
<evidence type="ECO:0008006" key="3">
    <source>
        <dbReference type="Google" id="ProtNLM"/>
    </source>
</evidence>
<organism evidence="1 2">
    <name type="scientific">Cyclocybe aegerita</name>
    <name type="common">Black poplar mushroom</name>
    <name type="synonym">Agrocybe aegerita</name>
    <dbReference type="NCBI Taxonomy" id="1973307"/>
    <lineage>
        <taxon>Eukaryota</taxon>
        <taxon>Fungi</taxon>
        <taxon>Dikarya</taxon>
        <taxon>Basidiomycota</taxon>
        <taxon>Agaricomycotina</taxon>
        <taxon>Agaricomycetes</taxon>
        <taxon>Agaricomycetidae</taxon>
        <taxon>Agaricales</taxon>
        <taxon>Agaricineae</taxon>
        <taxon>Bolbitiaceae</taxon>
        <taxon>Cyclocybe</taxon>
    </lineage>
</organism>
<dbReference type="Proteomes" id="UP000467700">
    <property type="component" value="Unassembled WGS sequence"/>
</dbReference>
<accession>A0A8S0W4Q4</accession>
<evidence type="ECO:0000313" key="2">
    <source>
        <dbReference type="Proteomes" id="UP000467700"/>
    </source>
</evidence>
<evidence type="ECO:0000313" key="1">
    <source>
        <dbReference type="EMBL" id="CAA7262354.1"/>
    </source>
</evidence>
<comment type="caution">
    <text evidence="1">The sequence shown here is derived from an EMBL/GenBank/DDBJ whole genome shotgun (WGS) entry which is preliminary data.</text>
</comment>
<gene>
    <name evidence="1" type="ORF">AAE3_LOCUS4202</name>
</gene>
<proteinExistence type="predicted"/>
<dbReference type="CDD" id="cd09917">
    <property type="entry name" value="F-box_SF"/>
    <property type="match status" value="1"/>
</dbReference>